<keyword evidence="4" id="KW-0804">Transcription</keyword>
<keyword evidence="3" id="KW-0238">DNA-binding</keyword>
<dbReference type="GO" id="GO:0000978">
    <property type="term" value="F:RNA polymerase II cis-regulatory region sequence-specific DNA binding"/>
    <property type="evidence" value="ECO:0007669"/>
    <property type="project" value="TreeGrafter"/>
</dbReference>
<dbReference type="InterPro" id="IPR036638">
    <property type="entry name" value="HLH_DNA-bd_sf"/>
</dbReference>
<evidence type="ECO:0000313" key="9">
    <source>
        <dbReference type="Proteomes" id="UP000076420"/>
    </source>
</evidence>
<organism evidence="8 9">
    <name type="scientific">Biomphalaria glabrata</name>
    <name type="common">Bloodfluke planorb</name>
    <name type="synonym">Freshwater snail</name>
    <dbReference type="NCBI Taxonomy" id="6526"/>
    <lineage>
        <taxon>Eukaryota</taxon>
        <taxon>Metazoa</taxon>
        <taxon>Spiralia</taxon>
        <taxon>Lophotrochozoa</taxon>
        <taxon>Mollusca</taxon>
        <taxon>Gastropoda</taxon>
        <taxon>Heterobranchia</taxon>
        <taxon>Euthyneura</taxon>
        <taxon>Panpulmonata</taxon>
        <taxon>Hygrophila</taxon>
        <taxon>Lymnaeoidea</taxon>
        <taxon>Planorbidae</taxon>
        <taxon>Biomphalaria</taxon>
    </lineage>
</organism>
<gene>
    <name evidence="8" type="primary">106069429</name>
</gene>
<evidence type="ECO:0000256" key="2">
    <source>
        <dbReference type="ARBA" id="ARBA00023015"/>
    </source>
</evidence>
<dbReference type="Pfam" id="PF00010">
    <property type="entry name" value="HLH"/>
    <property type="match status" value="1"/>
</dbReference>
<feature type="domain" description="BHLH" evidence="7">
    <location>
        <begin position="177"/>
        <end position="229"/>
    </location>
</feature>
<keyword evidence="2" id="KW-0805">Transcription regulation</keyword>
<dbReference type="SMART" id="SM00353">
    <property type="entry name" value="HLH"/>
    <property type="match status" value="1"/>
</dbReference>
<dbReference type="Proteomes" id="UP000076420">
    <property type="component" value="Unassembled WGS sequence"/>
</dbReference>
<evidence type="ECO:0000256" key="6">
    <source>
        <dbReference type="SAM" id="MobiDB-lite"/>
    </source>
</evidence>
<evidence type="ECO:0000259" key="7">
    <source>
        <dbReference type="PROSITE" id="PS50888"/>
    </source>
</evidence>
<dbReference type="AlphaFoldDB" id="A0A2C9LTB4"/>
<dbReference type="Gene3D" id="4.10.280.10">
    <property type="entry name" value="Helix-loop-helix DNA-binding domain"/>
    <property type="match status" value="1"/>
</dbReference>
<feature type="compositionally biased region" description="Basic residues" evidence="6">
    <location>
        <begin position="175"/>
        <end position="190"/>
    </location>
</feature>
<dbReference type="PANTHER" id="PTHR15741:SF27">
    <property type="entry name" value="TRANSCRIPTION FACTOR AP-4"/>
    <property type="match status" value="1"/>
</dbReference>
<dbReference type="InterPro" id="IPR052207">
    <property type="entry name" value="Max-like/E-box_TFs"/>
</dbReference>
<dbReference type="STRING" id="6526.A0A2C9LTB4"/>
<protein>
    <recommendedName>
        <fullName evidence="7">BHLH domain-containing protein</fullName>
    </recommendedName>
</protein>
<dbReference type="RefSeq" id="XP_013084540.2">
    <property type="nucleotide sequence ID" value="XM_013229086.2"/>
</dbReference>
<dbReference type="OrthoDB" id="6022628at2759"/>
<keyword evidence="5" id="KW-0539">Nucleus</keyword>
<dbReference type="PANTHER" id="PTHR15741">
    <property type="entry name" value="BASIC HELIX-LOOP-HELIX ZIP TRANSCRIPTION FACTOR"/>
    <property type="match status" value="1"/>
</dbReference>
<feature type="region of interest" description="Disordered" evidence="6">
    <location>
        <begin position="1"/>
        <end position="21"/>
    </location>
</feature>
<name>A0A2C9LTB4_BIOGL</name>
<evidence type="ECO:0000256" key="5">
    <source>
        <dbReference type="ARBA" id="ARBA00023242"/>
    </source>
</evidence>
<dbReference type="SUPFAM" id="SSF47459">
    <property type="entry name" value="HLH, helix-loop-helix DNA-binding domain"/>
    <property type="match status" value="1"/>
</dbReference>
<feature type="compositionally biased region" description="Low complexity" evidence="6">
    <location>
        <begin position="140"/>
        <end position="164"/>
    </location>
</feature>
<dbReference type="GO" id="GO:0005634">
    <property type="term" value="C:nucleus"/>
    <property type="evidence" value="ECO:0007669"/>
    <property type="project" value="UniProtKB-SubCell"/>
</dbReference>
<evidence type="ECO:0000313" key="8">
    <source>
        <dbReference type="EnsemblMetazoa" id="BGLB034751-PA"/>
    </source>
</evidence>
<dbReference type="VEuPathDB" id="VectorBase:BGLB034751"/>
<evidence type="ECO:0000256" key="3">
    <source>
        <dbReference type="ARBA" id="ARBA00023125"/>
    </source>
</evidence>
<feature type="region of interest" description="Disordered" evidence="6">
    <location>
        <begin position="118"/>
        <end position="190"/>
    </location>
</feature>
<evidence type="ECO:0000256" key="1">
    <source>
        <dbReference type="ARBA" id="ARBA00004123"/>
    </source>
</evidence>
<dbReference type="GO" id="GO:0000981">
    <property type="term" value="F:DNA-binding transcription factor activity, RNA polymerase II-specific"/>
    <property type="evidence" value="ECO:0007669"/>
    <property type="project" value="TreeGrafter"/>
</dbReference>
<dbReference type="EnsemblMetazoa" id="BGLB034751-RA">
    <property type="protein sequence ID" value="BGLB034751-PA"/>
    <property type="gene ID" value="BGLB034751"/>
</dbReference>
<dbReference type="CDD" id="cd11405">
    <property type="entry name" value="bHLHzip_MLXIP_like"/>
    <property type="match status" value="1"/>
</dbReference>
<dbReference type="VEuPathDB" id="VectorBase:BGLAX_028121"/>
<proteinExistence type="predicted"/>
<dbReference type="KEGG" id="bgt:106069429"/>
<reference evidence="8" key="1">
    <citation type="submission" date="2020-05" db="UniProtKB">
        <authorList>
            <consortium name="EnsemblMetazoa"/>
        </authorList>
    </citation>
    <scope>IDENTIFICATION</scope>
    <source>
        <strain evidence="8">BB02</strain>
    </source>
</reference>
<dbReference type="PROSITE" id="PS50888">
    <property type="entry name" value="BHLH"/>
    <property type="match status" value="1"/>
</dbReference>
<comment type="subcellular location">
    <subcellularLocation>
        <location evidence="1">Nucleus</location>
    </subcellularLocation>
</comment>
<accession>A0A2C9LTB4</accession>
<evidence type="ECO:0000256" key="4">
    <source>
        <dbReference type="ARBA" id="ARBA00023163"/>
    </source>
</evidence>
<sequence length="380" mass="41998">MIAVGADSQNPQHASSVASIPLPPLGDELPSLSCDLGDISISSSEIDQFFQSFSEFSLPPDASQMQVETEGSHLSTLTSCDLTSFFFEDLQRPRDLNVENPVQAQFYHNLNPSFVSEDEATMTPTYPGGITPQNISRANSPTWSESSGSMSTSSVPGTPTGTQSQSSKNSNNPLPRHKRPSHKRAEIKRRDKIKTCLDDIKDCIPSLRDKGKLSESAILSKAAEYVRHLKDGCTERGNKAEELRREIECLSTEIHSFQENLPATGLNDEPLPATSLDDLYLQWREENSQRSAKFCIFASITSKLFDAFKEIIGPVTTLNALTAKAQEWQTKFLALPVLRKVILGGMLELSRQDIIVMTPDKLQLQVDASNARVKMEDTFS</sequence>
<dbReference type="InterPro" id="IPR011598">
    <property type="entry name" value="bHLH_dom"/>
</dbReference>
<feature type="compositionally biased region" description="Polar residues" evidence="6">
    <location>
        <begin position="7"/>
        <end position="18"/>
    </location>
</feature>
<dbReference type="GO" id="GO:0046983">
    <property type="term" value="F:protein dimerization activity"/>
    <property type="evidence" value="ECO:0007669"/>
    <property type="project" value="InterPro"/>
</dbReference>